<dbReference type="GO" id="GO:0005634">
    <property type="term" value="C:nucleus"/>
    <property type="evidence" value="ECO:0007669"/>
    <property type="project" value="UniProtKB-SubCell"/>
</dbReference>
<dbReference type="GO" id="GO:0006281">
    <property type="term" value="P:DNA repair"/>
    <property type="evidence" value="ECO:0007669"/>
    <property type="project" value="InterPro"/>
</dbReference>
<evidence type="ECO:0000256" key="1">
    <source>
        <dbReference type="ARBA" id="ARBA00004123"/>
    </source>
</evidence>
<reference evidence="3 4" key="1">
    <citation type="journal article" date="2012" name="Science">
        <title>The Paleozoic origin of enzymatic lignin decomposition reconstructed from 31 fungal genomes.</title>
        <authorList>
            <person name="Floudas D."/>
            <person name="Binder M."/>
            <person name="Riley R."/>
            <person name="Barry K."/>
            <person name="Blanchette R.A."/>
            <person name="Henrissat B."/>
            <person name="Martinez A.T."/>
            <person name="Otillar R."/>
            <person name="Spatafora J.W."/>
            <person name="Yadav J.S."/>
            <person name="Aerts A."/>
            <person name="Benoit I."/>
            <person name="Boyd A."/>
            <person name="Carlson A."/>
            <person name="Copeland A."/>
            <person name="Coutinho P.M."/>
            <person name="de Vries R.P."/>
            <person name="Ferreira P."/>
            <person name="Findley K."/>
            <person name="Foster B."/>
            <person name="Gaskell J."/>
            <person name="Glotzer D."/>
            <person name="Gorecki P."/>
            <person name="Heitman J."/>
            <person name="Hesse C."/>
            <person name="Hori C."/>
            <person name="Igarashi K."/>
            <person name="Jurgens J.A."/>
            <person name="Kallen N."/>
            <person name="Kersten P."/>
            <person name="Kohler A."/>
            <person name="Kuees U."/>
            <person name="Kumar T.K.A."/>
            <person name="Kuo A."/>
            <person name="LaButti K."/>
            <person name="Larrondo L.F."/>
            <person name="Lindquist E."/>
            <person name="Ling A."/>
            <person name="Lombard V."/>
            <person name="Lucas S."/>
            <person name="Lundell T."/>
            <person name="Martin R."/>
            <person name="McLaughlin D.J."/>
            <person name="Morgenstern I."/>
            <person name="Morin E."/>
            <person name="Murat C."/>
            <person name="Nagy L.G."/>
            <person name="Nolan M."/>
            <person name="Ohm R.A."/>
            <person name="Patyshakuliyeva A."/>
            <person name="Rokas A."/>
            <person name="Ruiz-Duenas F.J."/>
            <person name="Sabat G."/>
            <person name="Salamov A."/>
            <person name="Samejima M."/>
            <person name="Schmutz J."/>
            <person name="Slot J.C."/>
            <person name="St John F."/>
            <person name="Stenlid J."/>
            <person name="Sun H."/>
            <person name="Sun S."/>
            <person name="Syed K."/>
            <person name="Tsang A."/>
            <person name="Wiebenga A."/>
            <person name="Young D."/>
            <person name="Pisabarro A."/>
            <person name="Eastwood D.C."/>
            <person name="Martin F."/>
            <person name="Cullen D."/>
            <person name="Grigoriev I.V."/>
            <person name="Hibbett D.S."/>
        </authorList>
    </citation>
    <scope>NUCLEOTIDE SEQUENCE [LARGE SCALE GENOMIC DNA]</scope>
    <source>
        <strain evidence="3 4">MD-104</strain>
    </source>
</reference>
<dbReference type="PANTHER" id="PTHR15074">
    <property type="entry name" value="METHYL-CPG-BINDING PROTEIN"/>
    <property type="match status" value="1"/>
</dbReference>
<dbReference type="GO" id="GO:0003824">
    <property type="term" value="F:catalytic activity"/>
    <property type="evidence" value="ECO:0007669"/>
    <property type="project" value="InterPro"/>
</dbReference>
<protein>
    <recommendedName>
        <fullName evidence="5">DNA glycosylase</fullName>
    </recommendedName>
</protein>
<dbReference type="STRING" id="742152.A0A2H3J7J6"/>
<accession>A0A2H3J7J6</accession>
<dbReference type="EMBL" id="KB467931">
    <property type="protein sequence ID" value="PCH37605.1"/>
    <property type="molecule type" value="Genomic_DNA"/>
</dbReference>
<evidence type="ECO:0008006" key="5">
    <source>
        <dbReference type="Google" id="ProtNLM"/>
    </source>
</evidence>
<dbReference type="Gene3D" id="1.10.340.30">
    <property type="entry name" value="Hypothetical protein, domain 2"/>
    <property type="match status" value="1"/>
</dbReference>
<dbReference type="PANTHER" id="PTHR15074:SF0">
    <property type="entry name" value="METHYL-CPG-BINDING DOMAIN PROTEIN 4-LIKE PROTEIN"/>
    <property type="match status" value="1"/>
</dbReference>
<dbReference type="AlphaFoldDB" id="A0A2H3J7J6"/>
<proteinExistence type="predicted"/>
<comment type="subcellular location">
    <subcellularLocation>
        <location evidence="1">Nucleus</location>
    </subcellularLocation>
</comment>
<evidence type="ECO:0000256" key="2">
    <source>
        <dbReference type="ARBA" id="ARBA00023242"/>
    </source>
</evidence>
<keyword evidence="4" id="KW-1185">Reference proteome</keyword>
<dbReference type="OMA" id="KWAVEEY"/>
<evidence type="ECO:0000313" key="3">
    <source>
        <dbReference type="EMBL" id="PCH37605.1"/>
    </source>
</evidence>
<dbReference type="InterPro" id="IPR011257">
    <property type="entry name" value="DNA_glycosylase"/>
</dbReference>
<sequence length="295" mass="32849">MAFNTALSNNLSKCGANPAPVTSRYFSTPPQNAAATCHSKGVGSAVWSEAPEHAKKAGEQHLPRDGAFRNFYNAFMQSFQRLYVAKPILIQEYVAHDPWKVLVAVTLLNKTAGKHAVPVFQSLIAEWPTAKALAQAPPAAILDRIEHLGLGVIRTQRLIKLSQDYLDDPPVPGRLRPSRCYIYICAHDPSTDMDDAGAPTRTSRVRQRYPPTVVSHLPGCGAYALDSYRIFCGHADEWQVVRPTDKELIKYLKWRWAVEKLRQWDSVLGPGAPLCLNYIRDLAAQLEEMNAKMVS</sequence>
<organism evidence="3 4">
    <name type="scientific">Wolfiporia cocos (strain MD-104)</name>
    <name type="common">Brown rot fungus</name>
    <dbReference type="NCBI Taxonomy" id="742152"/>
    <lineage>
        <taxon>Eukaryota</taxon>
        <taxon>Fungi</taxon>
        <taxon>Dikarya</taxon>
        <taxon>Basidiomycota</taxon>
        <taxon>Agaricomycotina</taxon>
        <taxon>Agaricomycetes</taxon>
        <taxon>Polyporales</taxon>
        <taxon>Phaeolaceae</taxon>
        <taxon>Wolfiporia</taxon>
    </lineage>
</organism>
<keyword evidence="2" id="KW-0539">Nucleus</keyword>
<dbReference type="SUPFAM" id="SSF48150">
    <property type="entry name" value="DNA-glycosylase"/>
    <property type="match status" value="1"/>
</dbReference>
<evidence type="ECO:0000313" key="4">
    <source>
        <dbReference type="Proteomes" id="UP000218811"/>
    </source>
</evidence>
<dbReference type="GO" id="GO:0003677">
    <property type="term" value="F:DNA binding"/>
    <property type="evidence" value="ECO:0007669"/>
    <property type="project" value="InterPro"/>
</dbReference>
<gene>
    <name evidence="3" type="ORF">WOLCODRAFT_140960</name>
</gene>
<dbReference type="InterPro" id="IPR045138">
    <property type="entry name" value="MeCP2/MBD4"/>
</dbReference>
<name>A0A2H3J7J6_WOLCO</name>
<dbReference type="Proteomes" id="UP000218811">
    <property type="component" value="Unassembled WGS sequence"/>
</dbReference>